<dbReference type="Proteomes" id="UP000186895">
    <property type="component" value="Unassembled WGS sequence"/>
</dbReference>
<evidence type="ECO:0000256" key="2">
    <source>
        <dbReference type="ARBA" id="ARBA00023125"/>
    </source>
</evidence>
<reference evidence="7 8" key="1">
    <citation type="submission" date="2017-01" db="EMBL/GenBank/DDBJ databases">
        <authorList>
            <person name="Mah S.A."/>
            <person name="Swanson W.J."/>
            <person name="Moy G.W."/>
            <person name="Vacquier V.D."/>
        </authorList>
    </citation>
    <scope>NUCLEOTIDE SEQUENCE [LARGE SCALE GENOMIC DNA]</scope>
    <source>
        <strain evidence="7 8">DSM 7027</strain>
    </source>
</reference>
<dbReference type="EMBL" id="FTMN01000005">
    <property type="protein sequence ID" value="SIQ51966.1"/>
    <property type="molecule type" value="Genomic_DNA"/>
</dbReference>
<dbReference type="STRING" id="49186.SAMN05421647_105307"/>
<feature type="DNA-binding region" description="H-T-H motif" evidence="4">
    <location>
        <begin position="47"/>
        <end position="66"/>
    </location>
</feature>
<dbReference type="PRINTS" id="PR00455">
    <property type="entry name" value="HTHTETR"/>
</dbReference>
<dbReference type="GO" id="GO:0003677">
    <property type="term" value="F:DNA binding"/>
    <property type="evidence" value="ECO:0007669"/>
    <property type="project" value="UniProtKB-UniRule"/>
</dbReference>
<evidence type="ECO:0000259" key="6">
    <source>
        <dbReference type="PROSITE" id="PS50977"/>
    </source>
</evidence>
<dbReference type="PROSITE" id="PS50977">
    <property type="entry name" value="HTH_TETR_2"/>
    <property type="match status" value="1"/>
</dbReference>
<evidence type="ECO:0000256" key="4">
    <source>
        <dbReference type="PROSITE-ProRule" id="PRU00335"/>
    </source>
</evidence>
<keyword evidence="3" id="KW-0804">Transcription</keyword>
<evidence type="ECO:0000256" key="5">
    <source>
        <dbReference type="SAM" id="MobiDB-lite"/>
    </source>
</evidence>
<dbReference type="Pfam" id="PF00440">
    <property type="entry name" value="TetR_N"/>
    <property type="match status" value="1"/>
</dbReference>
<dbReference type="Gene3D" id="1.10.357.10">
    <property type="entry name" value="Tetracycline Repressor, domain 2"/>
    <property type="match status" value="1"/>
</dbReference>
<keyword evidence="1" id="KW-0805">Transcription regulation</keyword>
<keyword evidence="2 4" id="KW-0238">DNA-binding</keyword>
<dbReference type="SUPFAM" id="SSF48498">
    <property type="entry name" value="Tetracyclin repressor-like, C-terminal domain"/>
    <property type="match status" value="1"/>
</dbReference>
<dbReference type="InterPro" id="IPR036271">
    <property type="entry name" value="Tet_transcr_reg_TetR-rel_C_sf"/>
</dbReference>
<dbReference type="PANTHER" id="PTHR47506:SF6">
    <property type="entry name" value="HTH-TYPE TRANSCRIPTIONAL REPRESSOR NEMR"/>
    <property type="match status" value="1"/>
</dbReference>
<evidence type="ECO:0000313" key="8">
    <source>
        <dbReference type="Proteomes" id="UP000186895"/>
    </source>
</evidence>
<feature type="compositionally biased region" description="Basic residues" evidence="5">
    <location>
        <begin position="9"/>
        <end position="20"/>
    </location>
</feature>
<keyword evidence="8" id="KW-1185">Reference proteome</keyword>
<sequence length="217" mass="24809">MSIHTPDRPRRRGRPPKHSARPYDEVRGELIQAGLAMLTEKGYSSVGIDEILRSVGVPKGSFYHYFKSKEEFGQELISAYGQYFARKLDRFLLDTAFTPLERIQRFVADAAEGMARYQFRRGCLIGNLGQEMSLLPESFRAQLQEVFNDWQSRTAACLKEAQTLGEISPQQDAEQLAEWFWTGWEGAVLRAKMEGSTQPLERFTQGFLHLLGQEKVL</sequence>
<evidence type="ECO:0000256" key="1">
    <source>
        <dbReference type="ARBA" id="ARBA00023015"/>
    </source>
</evidence>
<feature type="domain" description="HTH tetR-type" evidence="6">
    <location>
        <begin position="24"/>
        <end position="84"/>
    </location>
</feature>
<dbReference type="AlphaFoldDB" id="A0A1N6TFS7"/>
<dbReference type="InterPro" id="IPR009057">
    <property type="entry name" value="Homeodomain-like_sf"/>
</dbReference>
<accession>A0A1N6TFS7</accession>
<dbReference type="InterPro" id="IPR011075">
    <property type="entry name" value="TetR_C"/>
</dbReference>
<protein>
    <submittedName>
        <fullName evidence="7">Transcriptional regulator, TetR family</fullName>
    </submittedName>
</protein>
<gene>
    <name evidence="7" type="ORF">SAMN05421647_105307</name>
</gene>
<name>A0A1N6TFS7_9GAMM</name>
<dbReference type="eggNOG" id="COG1309">
    <property type="taxonomic scope" value="Bacteria"/>
</dbReference>
<proteinExistence type="predicted"/>
<dbReference type="Pfam" id="PF16925">
    <property type="entry name" value="TetR_C_13"/>
    <property type="match status" value="1"/>
</dbReference>
<evidence type="ECO:0000256" key="3">
    <source>
        <dbReference type="ARBA" id="ARBA00023163"/>
    </source>
</evidence>
<dbReference type="InterPro" id="IPR001647">
    <property type="entry name" value="HTH_TetR"/>
</dbReference>
<dbReference type="RefSeq" id="WP_076463145.1">
    <property type="nucleotide sequence ID" value="NZ_FTMN01000005.1"/>
</dbReference>
<feature type="region of interest" description="Disordered" evidence="5">
    <location>
        <begin position="1"/>
        <end position="23"/>
    </location>
</feature>
<dbReference type="SUPFAM" id="SSF46689">
    <property type="entry name" value="Homeodomain-like"/>
    <property type="match status" value="1"/>
</dbReference>
<evidence type="ECO:0000313" key="7">
    <source>
        <dbReference type="EMBL" id="SIQ51966.1"/>
    </source>
</evidence>
<organism evidence="7 8">
    <name type="scientific">Marinobacterium stanieri</name>
    <dbReference type="NCBI Taxonomy" id="49186"/>
    <lineage>
        <taxon>Bacteria</taxon>
        <taxon>Pseudomonadati</taxon>
        <taxon>Pseudomonadota</taxon>
        <taxon>Gammaproteobacteria</taxon>
        <taxon>Oceanospirillales</taxon>
        <taxon>Oceanospirillaceae</taxon>
        <taxon>Marinobacterium</taxon>
    </lineage>
</organism>
<dbReference type="PANTHER" id="PTHR47506">
    <property type="entry name" value="TRANSCRIPTIONAL REGULATORY PROTEIN"/>
    <property type="match status" value="1"/>
</dbReference>